<reference evidence="10 11" key="1">
    <citation type="journal article" date="2017" name="Gigascience">
        <title>Genome sequence of the small brown planthopper, Laodelphax striatellus.</title>
        <authorList>
            <person name="Zhu J."/>
            <person name="Jiang F."/>
            <person name="Wang X."/>
            <person name="Yang P."/>
            <person name="Bao Y."/>
            <person name="Zhao W."/>
            <person name="Wang W."/>
            <person name="Lu H."/>
            <person name="Wang Q."/>
            <person name="Cui N."/>
            <person name="Li J."/>
            <person name="Chen X."/>
            <person name="Luo L."/>
            <person name="Yu J."/>
            <person name="Kang L."/>
            <person name="Cui F."/>
        </authorList>
    </citation>
    <scope>NUCLEOTIDE SEQUENCE [LARGE SCALE GENOMIC DNA]</scope>
    <source>
        <strain evidence="10">Lst14</strain>
    </source>
</reference>
<dbReference type="SUPFAM" id="SSF50729">
    <property type="entry name" value="PH domain-like"/>
    <property type="match status" value="1"/>
</dbReference>
<keyword evidence="7" id="KW-0175">Coiled coil</keyword>
<feature type="domain" description="PH" evidence="9">
    <location>
        <begin position="241"/>
        <end position="344"/>
    </location>
</feature>
<evidence type="ECO:0000256" key="5">
    <source>
        <dbReference type="RuleBase" id="RU003844"/>
    </source>
</evidence>
<dbReference type="Gene3D" id="2.30.29.30">
    <property type="entry name" value="Pleckstrin-homology domain (PH domain)/Phosphotyrosine-binding domain (PTB)"/>
    <property type="match status" value="1"/>
</dbReference>
<evidence type="ECO:0000259" key="9">
    <source>
        <dbReference type="PROSITE" id="PS50003"/>
    </source>
</evidence>
<feature type="coiled-coil region" evidence="7">
    <location>
        <begin position="444"/>
        <end position="471"/>
    </location>
</feature>
<comment type="caution">
    <text evidence="10">The sequence shown here is derived from an EMBL/GenBank/DDBJ whole genome shotgun (WGS) entry which is preliminary data.</text>
</comment>
<dbReference type="Proteomes" id="UP000291343">
    <property type="component" value="Unassembled WGS sequence"/>
</dbReference>
<feature type="repeat" description="ANK" evidence="4">
    <location>
        <begin position="83"/>
        <end position="115"/>
    </location>
</feature>
<dbReference type="InParanoid" id="A0A482WMA9"/>
<evidence type="ECO:0000313" key="11">
    <source>
        <dbReference type="Proteomes" id="UP000291343"/>
    </source>
</evidence>
<dbReference type="GO" id="GO:0032934">
    <property type="term" value="F:sterol binding"/>
    <property type="evidence" value="ECO:0007669"/>
    <property type="project" value="TreeGrafter"/>
</dbReference>
<dbReference type="InterPro" id="IPR018494">
    <property type="entry name" value="Oxysterol-bd_CS"/>
</dbReference>
<dbReference type="PRINTS" id="PR01415">
    <property type="entry name" value="ANKYRIN"/>
</dbReference>
<dbReference type="Pfam" id="PF01237">
    <property type="entry name" value="Oxysterol_BP"/>
    <property type="match status" value="1"/>
</dbReference>
<evidence type="ECO:0000256" key="8">
    <source>
        <dbReference type="SAM" id="MobiDB-lite"/>
    </source>
</evidence>
<feature type="region of interest" description="Disordered" evidence="8">
    <location>
        <begin position="832"/>
        <end position="851"/>
    </location>
</feature>
<dbReference type="SMR" id="A0A482WMA9"/>
<dbReference type="PROSITE" id="PS50003">
    <property type="entry name" value="PH_DOMAIN"/>
    <property type="match status" value="1"/>
</dbReference>
<evidence type="ECO:0000256" key="1">
    <source>
        <dbReference type="ARBA" id="ARBA00022448"/>
    </source>
</evidence>
<dbReference type="PANTHER" id="PTHR10972:SF209">
    <property type="entry name" value="OXYSTEROL-BINDING PROTEIN"/>
    <property type="match status" value="1"/>
</dbReference>
<evidence type="ECO:0000256" key="7">
    <source>
        <dbReference type="SAM" id="Coils"/>
    </source>
</evidence>
<keyword evidence="2 6" id="KW-0445">Lipid transport</keyword>
<dbReference type="PROSITE" id="PS01013">
    <property type="entry name" value="OSBP"/>
    <property type="match status" value="1"/>
</dbReference>
<dbReference type="GO" id="GO:0006869">
    <property type="term" value="P:lipid transport"/>
    <property type="evidence" value="ECO:0007669"/>
    <property type="project" value="UniProtKB-KW"/>
</dbReference>
<keyword evidence="4" id="KW-0040">ANK repeat</keyword>
<dbReference type="InterPro" id="IPR000648">
    <property type="entry name" value="Oxysterol-bd"/>
</dbReference>
<dbReference type="SUPFAM" id="SSF144000">
    <property type="entry name" value="Oxysterol-binding protein-like"/>
    <property type="match status" value="1"/>
</dbReference>
<feature type="region of interest" description="Disordered" evidence="8">
    <location>
        <begin position="870"/>
        <end position="893"/>
    </location>
</feature>
<dbReference type="GO" id="GO:0005886">
    <property type="term" value="C:plasma membrane"/>
    <property type="evidence" value="ECO:0007669"/>
    <property type="project" value="TreeGrafter"/>
</dbReference>
<comment type="similarity">
    <text evidence="5">Belongs to the OSBP family.</text>
</comment>
<dbReference type="PROSITE" id="PS50088">
    <property type="entry name" value="ANK_REPEAT"/>
    <property type="match status" value="3"/>
</dbReference>
<dbReference type="AlphaFoldDB" id="A0A482WMA9"/>
<dbReference type="InterPro" id="IPR036770">
    <property type="entry name" value="Ankyrin_rpt-contain_sf"/>
</dbReference>
<dbReference type="SUPFAM" id="SSF48403">
    <property type="entry name" value="Ankyrin repeat"/>
    <property type="match status" value="1"/>
</dbReference>
<dbReference type="GO" id="GO:0097038">
    <property type="term" value="C:perinuclear endoplasmic reticulum"/>
    <property type="evidence" value="ECO:0007669"/>
    <property type="project" value="TreeGrafter"/>
</dbReference>
<organism evidence="10 11">
    <name type="scientific">Laodelphax striatellus</name>
    <name type="common">Small brown planthopper</name>
    <name type="synonym">Delphax striatella</name>
    <dbReference type="NCBI Taxonomy" id="195883"/>
    <lineage>
        <taxon>Eukaryota</taxon>
        <taxon>Metazoa</taxon>
        <taxon>Ecdysozoa</taxon>
        <taxon>Arthropoda</taxon>
        <taxon>Hexapoda</taxon>
        <taxon>Insecta</taxon>
        <taxon>Pterygota</taxon>
        <taxon>Neoptera</taxon>
        <taxon>Paraneoptera</taxon>
        <taxon>Hemiptera</taxon>
        <taxon>Auchenorrhyncha</taxon>
        <taxon>Fulgoroidea</taxon>
        <taxon>Delphacidae</taxon>
        <taxon>Criomorphinae</taxon>
        <taxon>Laodelphax</taxon>
    </lineage>
</organism>
<dbReference type="FunFam" id="3.30.70.3490:FF:000015">
    <property type="entry name" value="Oxysterol-binding protein"/>
    <property type="match status" value="1"/>
</dbReference>
<evidence type="ECO:0000256" key="2">
    <source>
        <dbReference type="ARBA" id="ARBA00023055"/>
    </source>
</evidence>
<proteinExistence type="inferred from homology"/>
<evidence type="ECO:0000256" key="4">
    <source>
        <dbReference type="PROSITE-ProRule" id="PRU00023"/>
    </source>
</evidence>
<protein>
    <recommendedName>
        <fullName evidence="6">Oxysterol-binding protein</fullName>
    </recommendedName>
</protein>
<dbReference type="PANTHER" id="PTHR10972">
    <property type="entry name" value="OXYSTEROL-BINDING PROTEIN-RELATED"/>
    <property type="match status" value="1"/>
</dbReference>
<gene>
    <name evidence="10" type="ORF">LSTR_LSTR012726</name>
</gene>
<feature type="repeat" description="ANK" evidence="4">
    <location>
        <begin position="50"/>
        <end position="82"/>
    </location>
</feature>
<dbReference type="Gene3D" id="1.25.40.20">
    <property type="entry name" value="Ankyrin repeat-containing domain"/>
    <property type="match status" value="2"/>
</dbReference>
<feature type="compositionally biased region" description="Acidic residues" evidence="8">
    <location>
        <begin position="874"/>
        <end position="884"/>
    </location>
</feature>
<dbReference type="SMART" id="SM00248">
    <property type="entry name" value="ANK"/>
    <property type="match status" value="4"/>
</dbReference>
<sequence>MTEISLEAQELLLHSARNGDIVTLESLLRSQSEGRIKLDVNCKGKTKSNMGWTPLHLASYFGHKNVVQRLLDAGADIDAVNDAGDTPLHKAAFIGREDLVLLLLEKNADVNVRNGEGRTPRDVCRDGLDAGKLLWAAERTDMRKREERLLAAARDGQLDVLKNLLKDERAPSINCVDNQGNSCLHCAAYRGHKEAAILLLQNGIDTTIKNVRGQTALQLARDTQMEQVLAVQPVRHLQKTATRFEGQLLKRSRFLGWKPVWTVLERGVLTYFNSRADATSGVKRKDFKYLDGARSIPAEVAPSAFNILFNDGAVHRLSVPLEAEDITGEVNRQKWIAALNEHSAFSSYYVNQGKYDDSDDEEELKPLGSMQDSLQTASARYQLLETKLNEITTSSDLQFLNSDLPLHVIKKFDELQDTANNMLSALSHCYTLIQQQEDVRILQLKQEQEKCRVLEEALSVLAKEHHDLEQSMASHFSNSPQMSRHNSSVSLYLQSPRFYDMSDDEFYDAFEAGSISGTENLVTAAATPDSDSDTLVGVLSPASSCATLVSVHSFRSALECNYHSSTHGVHTSRQCLPAPMFSRNDFSLWSVLKNSIGKELDKIVMPVVFNEPLSFLQRLVEHLEYSHLVRSASEQTDPVVRLQYVAAFAVSALASSLERLGKPFNPLLGETYELERDQFRVVCEQVSHHPPISAFHADSEHFIFHGSVHPKLKFWGKSVEIQPKGVMTLELPKWGEAYSWSSVNCCVHNIIVGKLWIEQYGTMEIVNHSTGHKAILTFKPAGWFSKDLHRVEGFIMDKHKKKLNFLYGKWTDFIRCTDIHSYDEYVKENADKFRSDGKSHPPNMSESPVHTPKKVLAKLNSLKMGAFKSMSISEPDETGEDGAEGGDIPKSDSVYSIDIPHSVTLWEAEPRPPNTSDFYHFTLFAMSLNELEDGMEKRLCPTDCRLRPDIRKLESGDLDGAAAEKLRLEEKQRDTRKLRKNKKIEEWTPVWFSQGANPYTGQQDWLYRGGYWDRNFGPDPRIF</sequence>
<keyword evidence="11" id="KW-1185">Reference proteome</keyword>
<dbReference type="Gene3D" id="3.30.70.3490">
    <property type="match status" value="1"/>
</dbReference>
<keyword evidence="1 6" id="KW-0813">Transport</keyword>
<dbReference type="SMART" id="SM00233">
    <property type="entry name" value="PH"/>
    <property type="match status" value="1"/>
</dbReference>
<dbReference type="InterPro" id="IPR037239">
    <property type="entry name" value="OSBP_sf"/>
</dbReference>
<dbReference type="Gene3D" id="2.40.160.120">
    <property type="match status" value="1"/>
</dbReference>
<evidence type="ECO:0000256" key="6">
    <source>
        <dbReference type="RuleBase" id="RU003845"/>
    </source>
</evidence>
<dbReference type="FunFam" id="2.40.160.120:FF:000005">
    <property type="entry name" value="Oxysterol-binding protein"/>
    <property type="match status" value="1"/>
</dbReference>
<dbReference type="STRING" id="195883.A0A482WMA9"/>
<evidence type="ECO:0000313" key="10">
    <source>
        <dbReference type="EMBL" id="RZF34644.1"/>
    </source>
</evidence>
<dbReference type="InterPro" id="IPR002110">
    <property type="entry name" value="Ankyrin_rpt"/>
</dbReference>
<dbReference type="GO" id="GO:0005829">
    <property type="term" value="C:cytosol"/>
    <property type="evidence" value="ECO:0007669"/>
    <property type="project" value="TreeGrafter"/>
</dbReference>
<name>A0A482WMA9_LAOST</name>
<accession>A0A482WMA9</accession>
<dbReference type="InterPro" id="IPR001849">
    <property type="entry name" value="PH_domain"/>
</dbReference>
<dbReference type="PROSITE" id="PS50297">
    <property type="entry name" value="ANK_REP_REGION"/>
    <property type="match status" value="3"/>
</dbReference>
<evidence type="ECO:0000256" key="3">
    <source>
        <dbReference type="ARBA" id="ARBA00023121"/>
    </source>
</evidence>
<dbReference type="InterPro" id="IPR011993">
    <property type="entry name" value="PH-like_dom_sf"/>
</dbReference>
<keyword evidence="3" id="KW-0446">Lipid-binding</keyword>
<feature type="repeat" description="ANK" evidence="4">
    <location>
        <begin position="179"/>
        <end position="211"/>
    </location>
</feature>
<dbReference type="EMBL" id="QKKF02030855">
    <property type="protein sequence ID" value="RZF34644.1"/>
    <property type="molecule type" value="Genomic_DNA"/>
</dbReference>
<dbReference type="Pfam" id="PF12796">
    <property type="entry name" value="Ank_2"/>
    <property type="match status" value="2"/>
</dbReference>
<dbReference type="OrthoDB" id="416222at2759"/>